<dbReference type="PANTHER" id="PTHR33392">
    <property type="entry name" value="POLYISOPRENYL-TEICHOIC ACID--PEPTIDOGLYCAN TEICHOIC ACID TRANSFERASE TAGU"/>
    <property type="match status" value="1"/>
</dbReference>
<dbReference type="Pfam" id="PF03816">
    <property type="entry name" value="LytR_cpsA_psr"/>
    <property type="match status" value="1"/>
</dbReference>
<evidence type="ECO:0000256" key="1">
    <source>
        <dbReference type="ARBA" id="ARBA00006068"/>
    </source>
</evidence>
<proteinExistence type="inferred from homology"/>
<dbReference type="PANTHER" id="PTHR33392:SF6">
    <property type="entry name" value="POLYISOPRENYL-TEICHOIC ACID--PEPTIDOGLYCAN TEICHOIC ACID TRANSFERASE TAGU"/>
    <property type="match status" value="1"/>
</dbReference>
<dbReference type="EMBL" id="JARTLD010000044">
    <property type="protein sequence ID" value="MED5018976.1"/>
    <property type="molecule type" value="Genomic_DNA"/>
</dbReference>
<comment type="caution">
    <text evidence="4">The sequence shown here is derived from an EMBL/GenBank/DDBJ whole genome shotgun (WGS) entry which is preliminary data.</text>
</comment>
<dbReference type="RefSeq" id="WP_328279658.1">
    <property type="nucleotide sequence ID" value="NZ_JARTLD010000044.1"/>
</dbReference>
<feature type="compositionally biased region" description="Basic residues" evidence="2">
    <location>
        <begin position="10"/>
        <end position="20"/>
    </location>
</feature>
<dbReference type="Gene3D" id="3.40.630.190">
    <property type="entry name" value="LCP protein"/>
    <property type="match status" value="1"/>
</dbReference>
<evidence type="ECO:0000313" key="5">
    <source>
        <dbReference type="Proteomes" id="UP001343257"/>
    </source>
</evidence>
<accession>A0ABU6PVS4</accession>
<dbReference type="Proteomes" id="UP001343257">
    <property type="component" value="Unassembled WGS sequence"/>
</dbReference>
<feature type="region of interest" description="Disordered" evidence="2">
    <location>
        <begin position="1"/>
        <end position="20"/>
    </location>
</feature>
<dbReference type="NCBIfam" id="TIGR00350">
    <property type="entry name" value="lytR_cpsA_psr"/>
    <property type="match status" value="1"/>
</dbReference>
<gene>
    <name evidence="4" type="ORF">P9847_16820</name>
</gene>
<comment type="similarity">
    <text evidence="1">Belongs to the LytR/CpsA/Psr (LCP) family.</text>
</comment>
<keyword evidence="5" id="KW-1185">Reference proteome</keyword>
<reference evidence="4 5" key="1">
    <citation type="submission" date="2023-03" db="EMBL/GenBank/DDBJ databases">
        <title>Bacillus Genome Sequencing.</title>
        <authorList>
            <person name="Dunlap C."/>
        </authorList>
    </citation>
    <scope>NUCLEOTIDE SEQUENCE [LARGE SCALE GENOMIC DNA]</scope>
    <source>
        <strain evidence="4 5">NRS-52</strain>
    </source>
</reference>
<evidence type="ECO:0000259" key="3">
    <source>
        <dbReference type="Pfam" id="PF03816"/>
    </source>
</evidence>
<dbReference type="InterPro" id="IPR050922">
    <property type="entry name" value="LytR/CpsA/Psr_CW_biosynth"/>
</dbReference>
<dbReference type="InterPro" id="IPR004474">
    <property type="entry name" value="LytR_CpsA_psr"/>
</dbReference>
<evidence type="ECO:0000256" key="2">
    <source>
        <dbReference type="SAM" id="MobiDB-lite"/>
    </source>
</evidence>
<organism evidence="4 5">
    <name type="scientific">Paenibacillus chibensis</name>
    <dbReference type="NCBI Taxonomy" id="59846"/>
    <lineage>
        <taxon>Bacteria</taxon>
        <taxon>Bacillati</taxon>
        <taxon>Bacillota</taxon>
        <taxon>Bacilli</taxon>
        <taxon>Bacillales</taxon>
        <taxon>Paenibacillaceae</taxon>
        <taxon>Paenibacillus</taxon>
    </lineage>
</organism>
<sequence length="360" mass="41088">MENQEVQRLTRPRNRRKQRSKKRRKTWLLITLVCLLLLAGAGYLFRKQVVLFAFDAFMKKSVAKTLDESYQEIEDTNNVNNANMDEAVKPEKAEEPFSILLLGTDERKNEPGRSDTIIYSVVRPKDGKILLISIPRDTYTEIAEENKKSKINAAYARGGIKRSVDTVENLVGHNVDYYATINFQGLKDVVDTLGGVHLPITKVIENKQKIHEKLRIEPNKPIYDGEDALSYARYREDSDFNRTMRHRVLIDAVMARALEIKNITKIPDLMKVAGSNFKTNMNSSLIIDLAKSFYEGSMPTFSNYMLKGTGAMRDSIWYYDPDEKDVAYIHDLIGNWHDSNTPVDQLMQPAMDDNANAAGQ</sequence>
<feature type="domain" description="Cell envelope-related transcriptional attenuator" evidence="3">
    <location>
        <begin position="113"/>
        <end position="257"/>
    </location>
</feature>
<protein>
    <submittedName>
        <fullName evidence="4">LCP family protein</fullName>
    </submittedName>
</protein>
<name>A0ABU6PVS4_9BACL</name>
<evidence type="ECO:0000313" key="4">
    <source>
        <dbReference type="EMBL" id="MED5018976.1"/>
    </source>
</evidence>